<feature type="compositionally biased region" description="Basic and acidic residues" evidence="1">
    <location>
        <begin position="307"/>
        <end position="317"/>
    </location>
</feature>
<dbReference type="EMBL" id="ML995483">
    <property type="protein sequence ID" value="KAF2143035.1"/>
    <property type="molecule type" value="Genomic_DNA"/>
</dbReference>
<evidence type="ECO:0000259" key="3">
    <source>
        <dbReference type="Pfam" id="PF04982"/>
    </source>
</evidence>
<proteinExistence type="predicted"/>
<dbReference type="Pfam" id="PF04982">
    <property type="entry name" value="TM_HPP"/>
    <property type="match status" value="1"/>
</dbReference>
<dbReference type="AlphaFoldDB" id="A0A6A6BI71"/>
<dbReference type="InterPro" id="IPR058581">
    <property type="entry name" value="TM_HPP"/>
</dbReference>
<evidence type="ECO:0000256" key="2">
    <source>
        <dbReference type="SAM" id="Phobius"/>
    </source>
</evidence>
<evidence type="ECO:0000313" key="5">
    <source>
        <dbReference type="Proteomes" id="UP000799438"/>
    </source>
</evidence>
<keyword evidence="2" id="KW-1133">Transmembrane helix</keyword>
<feature type="region of interest" description="Disordered" evidence="1">
    <location>
        <begin position="290"/>
        <end position="317"/>
    </location>
</feature>
<accession>A0A6A6BI71</accession>
<feature type="domain" description="HPP transmembrane region" evidence="3">
    <location>
        <begin position="48"/>
        <end position="209"/>
    </location>
</feature>
<sequence>MISPKVRELNFDIDRYLNRVIPRSQLYRLPKQISFLLGHRTSVRQEVGNVLVSIWALVGAFCGLTVVSSVFRYSSVIQEHNPPVLVASLGAAAILHYNVIQSPLAQPRNAVLGNTLSAIVGVGITKLFMLSPNFENIRWLAGPLCCGLASWMMTMTNTIYPPGGATAVLAATDPTANAMGWFFVPLVLIGTLLMLGVALIINNIQRQYPLYWWTPRDVGRQKKPDIEHSSIDKEKETKTRLGEKDGVNMQHRIIITEDNIVLPENFTLGSEEEQLLEELRDRLRNADPQYKLHNHSSVSDTYQTPHSSRDILPTDKS</sequence>
<feature type="transmembrane region" description="Helical" evidence="2">
    <location>
        <begin position="180"/>
        <end position="201"/>
    </location>
</feature>
<keyword evidence="5" id="KW-1185">Reference proteome</keyword>
<evidence type="ECO:0000256" key="1">
    <source>
        <dbReference type="SAM" id="MobiDB-lite"/>
    </source>
</evidence>
<evidence type="ECO:0000313" key="4">
    <source>
        <dbReference type="EMBL" id="KAF2143035.1"/>
    </source>
</evidence>
<dbReference type="OrthoDB" id="2016548at2759"/>
<feature type="transmembrane region" description="Helical" evidence="2">
    <location>
        <begin position="111"/>
        <end position="128"/>
    </location>
</feature>
<protein>
    <recommendedName>
        <fullName evidence="3">HPP transmembrane region domain-containing protein</fullName>
    </recommendedName>
</protein>
<dbReference type="PANTHER" id="PTHR33741:SF5">
    <property type="entry name" value="TRANSMEMBRANE PROTEIN DDB_G0269096-RELATED"/>
    <property type="match status" value="1"/>
</dbReference>
<dbReference type="GeneID" id="54296449"/>
<feature type="compositionally biased region" description="Polar residues" evidence="1">
    <location>
        <begin position="295"/>
        <end position="306"/>
    </location>
</feature>
<dbReference type="InterPro" id="IPR007065">
    <property type="entry name" value="HPP"/>
</dbReference>
<reference evidence="4" key="1">
    <citation type="journal article" date="2020" name="Stud. Mycol.">
        <title>101 Dothideomycetes genomes: a test case for predicting lifestyles and emergence of pathogens.</title>
        <authorList>
            <person name="Haridas S."/>
            <person name="Albert R."/>
            <person name="Binder M."/>
            <person name="Bloem J."/>
            <person name="Labutti K."/>
            <person name="Salamov A."/>
            <person name="Andreopoulos B."/>
            <person name="Baker S."/>
            <person name="Barry K."/>
            <person name="Bills G."/>
            <person name="Bluhm B."/>
            <person name="Cannon C."/>
            <person name="Castanera R."/>
            <person name="Culley D."/>
            <person name="Daum C."/>
            <person name="Ezra D."/>
            <person name="Gonzalez J."/>
            <person name="Henrissat B."/>
            <person name="Kuo A."/>
            <person name="Liang C."/>
            <person name="Lipzen A."/>
            <person name="Lutzoni F."/>
            <person name="Magnuson J."/>
            <person name="Mondo S."/>
            <person name="Nolan M."/>
            <person name="Ohm R."/>
            <person name="Pangilinan J."/>
            <person name="Park H.-J."/>
            <person name="Ramirez L."/>
            <person name="Alfaro M."/>
            <person name="Sun H."/>
            <person name="Tritt A."/>
            <person name="Yoshinaga Y."/>
            <person name="Zwiers L.-H."/>
            <person name="Turgeon B."/>
            <person name="Goodwin S."/>
            <person name="Spatafora J."/>
            <person name="Crous P."/>
            <person name="Grigoriev I."/>
        </authorList>
    </citation>
    <scope>NUCLEOTIDE SEQUENCE</scope>
    <source>
        <strain evidence="4">CBS 121167</strain>
    </source>
</reference>
<dbReference type="Proteomes" id="UP000799438">
    <property type="component" value="Unassembled WGS sequence"/>
</dbReference>
<dbReference type="RefSeq" id="XP_033398747.1">
    <property type="nucleotide sequence ID" value="XM_033538953.1"/>
</dbReference>
<feature type="transmembrane region" description="Helical" evidence="2">
    <location>
        <begin position="140"/>
        <end position="160"/>
    </location>
</feature>
<name>A0A6A6BI71_9PEZI</name>
<keyword evidence="2" id="KW-0812">Transmembrane</keyword>
<keyword evidence="2" id="KW-0472">Membrane</keyword>
<gene>
    <name evidence="4" type="ORF">K452DRAFT_269719</name>
</gene>
<organism evidence="4 5">
    <name type="scientific">Aplosporella prunicola CBS 121167</name>
    <dbReference type="NCBI Taxonomy" id="1176127"/>
    <lineage>
        <taxon>Eukaryota</taxon>
        <taxon>Fungi</taxon>
        <taxon>Dikarya</taxon>
        <taxon>Ascomycota</taxon>
        <taxon>Pezizomycotina</taxon>
        <taxon>Dothideomycetes</taxon>
        <taxon>Dothideomycetes incertae sedis</taxon>
        <taxon>Botryosphaeriales</taxon>
        <taxon>Aplosporellaceae</taxon>
        <taxon>Aplosporella</taxon>
    </lineage>
</organism>
<feature type="transmembrane region" description="Helical" evidence="2">
    <location>
        <begin position="50"/>
        <end position="71"/>
    </location>
</feature>
<dbReference type="PANTHER" id="PTHR33741">
    <property type="entry name" value="TRANSMEMBRANE PROTEIN DDB_G0269096-RELATED"/>
    <property type="match status" value="1"/>
</dbReference>